<feature type="transmembrane region" description="Helical" evidence="2">
    <location>
        <begin position="397"/>
        <end position="416"/>
    </location>
</feature>
<dbReference type="CDD" id="cd17039">
    <property type="entry name" value="Ubl_ubiquitin_like"/>
    <property type="match status" value="1"/>
</dbReference>
<keyword evidence="2" id="KW-0472">Membrane</keyword>
<dbReference type="Proteomes" id="UP000008837">
    <property type="component" value="Unassembled WGS sequence"/>
</dbReference>
<dbReference type="KEGG" id="mgl:MGL_1867"/>
<dbReference type="AlphaFoldDB" id="A8Q205"/>
<feature type="region of interest" description="Disordered" evidence="1">
    <location>
        <begin position="424"/>
        <end position="459"/>
    </location>
</feature>
<feature type="region of interest" description="Disordered" evidence="1">
    <location>
        <begin position="340"/>
        <end position="360"/>
    </location>
</feature>
<evidence type="ECO:0008006" key="5">
    <source>
        <dbReference type="Google" id="ProtNLM"/>
    </source>
</evidence>
<dbReference type="Gene3D" id="3.10.20.90">
    <property type="entry name" value="Phosphatidylinositol 3-kinase Catalytic Subunit, Chain A, domain 1"/>
    <property type="match status" value="1"/>
</dbReference>
<keyword evidence="2" id="KW-0812">Transmembrane</keyword>
<proteinExistence type="predicted"/>
<keyword evidence="2" id="KW-1133">Transmembrane helix</keyword>
<reference evidence="3 4" key="1">
    <citation type="journal article" date="2007" name="Proc. Natl. Acad. Sci. U.S.A.">
        <title>Dandruff-associated Malassezia genomes reveal convergent and divergent virulence traits shared with plant and human fungal pathogens.</title>
        <authorList>
            <person name="Xu J."/>
            <person name="Saunders C.W."/>
            <person name="Hu P."/>
            <person name="Grant R.A."/>
            <person name="Boekhout T."/>
            <person name="Kuramae E.E."/>
            <person name="Kronstad J.W."/>
            <person name="Deangelis Y.M."/>
            <person name="Reeder N.L."/>
            <person name="Johnstone K.R."/>
            <person name="Leland M."/>
            <person name="Fieno A.M."/>
            <person name="Begley W.M."/>
            <person name="Sun Y."/>
            <person name="Lacey M.P."/>
            <person name="Chaudhary T."/>
            <person name="Keough T."/>
            <person name="Chu L."/>
            <person name="Sears R."/>
            <person name="Yuan B."/>
            <person name="Dawson T.L.Jr."/>
        </authorList>
    </citation>
    <scope>NUCLEOTIDE SEQUENCE [LARGE SCALE GENOMIC DNA]</scope>
    <source>
        <strain evidence="4">ATCC MYA-4612 / CBS 7966</strain>
    </source>
</reference>
<evidence type="ECO:0000313" key="3">
    <source>
        <dbReference type="EMBL" id="EDP43654.1"/>
    </source>
</evidence>
<feature type="compositionally biased region" description="Polar residues" evidence="1">
    <location>
        <begin position="448"/>
        <end position="458"/>
    </location>
</feature>
<feature type="region of interest" description="Disordered" evidence="1">
    <location>
        <begin position="108"/>
        <end position="174"/>
    </location>
</feature>
<dbReference type="GeneID" id="5855175"/>
<dbReference type="OMA" id="LEWITWA"/>
<dbReference type="SUPFAM" id="SSF54236">
    <property type="entry name" value="Ubiquitin-like"/>
    <property type="match status" value="1"/>
</dbReference>
<keyword evidence="4" id="KW-1185">Reference proteome</keyword>
<dbReference type="InterPro" id="IPR029071">
    <property type="entry name" value="Ubiquitin-like_domsf"/>
</dbReference>
<gene>
    <name evidence="3" type="ORF">MGL_1867</name>
</gene>
<dbReference type="InParanoid" id="A8Q205"/>
<dbReference type="VEuPathDB" id="FungiDB:MGL_1867"/>
<accession>A8Q205</accession>
<sequence>MSGDPPSVVPSNSPKHMLLDVRNTSFHANALVEADTSMTVEDVKRKISEHVRHTKCAADGWPQPHAIRCIYRGSILSNDSKLEVLQLGESQPVVIHIVVQPEAWTPYSPPELPSSSTVQHDAKNRAPSLSSSLPSSSSSSSSSSTDASSSPFPPKPTTSPLTHTPASARMSQVTHPDPCMQRLMELPRHEHKSMLLALYITYASYCTFMHKIQQTLDPSAEARLPIEVHAGDHASMLRTDAQMQTEAIKIVDSYVMQWTSLFAECDRACQNDAHTTQQYYEPVWIEGLPFLLCTNKPIPPRSVMELLSTLDKRIHALMKLYVQFYAYSIEQRTAVSSATRASSESELAHPPRQQQQQQQQQARITYEDWMSLARYLLSLTWRIGMTVLMFFLDYVVLYPRIMGALFVAFLSIAGLFHMKRRLSERAPTEPPAPTPSAAPRATATATPSDTVQETSSSRLGPIASQEPVVHTTILELPRLPRRTPTAPVYKLEHWLQRIAWFGLEEEEVAIGFDHVSPTEPLRVTWEPCAWPPRHAQSRPSSGVRIASSVPALEYAWKLIYVCLVTFEPEIDKLRHDAIGLRKDAICTLARKWEQLHEQEPSAVESFKQNRPAILDHPYAQHLLAAEVQRTT</sequence>
<evidence type="ECO:0000256" key="1">
    <source>
        <dbReference type="SAM" id="MobiDB-lite"/>
    </source>
</evidence>
<dbReference type="OrthoDB" id="3352876at2759"/>
<evidence type="ECO:0000313" key="4">
    <source>
        <dbReference type="Proteomes" id="UP000008837"/>
    </source>
</evidence>
<comment type="caution">
    <text evidence="3">The sequence shown here is derived from an EMBL/GenBank/DDBJ whole genome shotgun (WGS) entry which is preliminary data.</text>
</comment>
<protein>
    <recommendedName>
        <fullName evidence="5">Ubiquitin-like domain-containing protein</fullName>
    </recommendedName>
</protein>
<feature type="compositionally biased region" description="Low complexity" evidence="1">
    <location>
        <begin position="437"/>
        <end position="447"/>
    </location>
</feature>
<dbReference type="EMBL" id="AAYY01000006">
    <property type="protein sequence ID" value="EDP43654.1"/>
    <property type="molecule type" value="Genomic_DNA"/>
</dbReference>
<feature type="compositionally biased region" description="Low complexity" evidence="1">
    <location>
        <begin position="127"/>
        <end position="150"/>
    </location>
</feature>
<organism evidence="3 4">
    <name type="scientific">Malassezia globosa (strain ATCC MYA-4612 / CBS 7966)</name>
    <name type="common">Dandruff-associated fungus</name>
    <dbReference type="NCBI Taxonomy" id="425265"/>
    <lineage>
        <taxon>Eukaryota</taxon>
        <taxon>Fungi</taxon>
        <taxon>Dikarya</taxon>
        <taxon>Basidiomycota</taxon>
        <taxon>Ustilaginomycotina</taxon>
        <taxon>Malasseziomycetes</taxon>
        <taxon>Malasseziales</taxon>
        <taxon>Malasseziaceae</taxon>
        <taxon>Malassezia</taxon>
    </lineage>
</organism>
<name>A8Q205_MALGO</name>
<dbReference type="RefSeq" id="XP_001730868.1">
    <property type="nucleotide sequence ID" value="XM_001730816.1"/>
</dbReference>
<evidence type="ECO:0000256" key="2">
    <source>
        <dbReference type="SAM" id="Phobius"/>
    </source>
</evidence>